<evidence type="ECO:0000313" key="3">
    <source>
        <dbReference type="EMBL" id="KAG7342728.1"/>
    </source>
</evidence>
<keyword evidence="3" id="KW-0804">Transcription</keyword>
<organism evidence="3 5">
    <name type="scientific">Nitzschia inconspicua</name>
    <dbReference type="NCBI Taxonomy" id="303405"/>
    <lineage>
        <taxon>Eukaryota</taxon>
        <taxon>Sar</taxon>
        <taxon>Stramenopiles</taxon>
        <taxon>Ochrophyta</taxon>
        <taxon>Bacillariophyta</taxon>
        <taxon>Bacillariophyceae</taxon>
        <taxon>Bacillariophycidae</taxon>
        <taxon>Bacillariales</taxon>
        <taxon>Bacillariaceae</taxon>
        <taxon>Nitzschia</taxon>
    </lineage>
</organism>
<dbReference type="EMBL" id="JAGRRH010000024">
    <property type="protein sequence ID" value="KAG7342728.1"/>
    <property type="molecule type" value="Genomic_DNA"/>
</dbReference>
<dbReference type="PANTHER" id="PTHR13946">
    <property type="entry name" value="DNA-DIRECTED RNA POLYMERASE I,II,III"/>
    <property type="match status" value="1"/>
</dbReference>
<dbReference type="CDD" id="cd06926">
    <property type="entry name" value="RNAP_II_RPB11"/>
    <property type="match status" value="1"/>
</dbReference>
<evidence type="ECO:0000313" key="2">
    <source>
        <dbReference type="EMBL" id="KAG7342722.1"/>
    </source>
</evidence>
<dbReference type="PANTHER" id="PTHR13946:SF16">
    <property type="entry name" value="DNA-DIRECTED RNA POLYMERASE II SUBUNIT RPB11"/>
    <property type="match status" value="1"/>
</dbReference>
<comment type="caution">
    <text evidence="3">The sequence shown here is derived from an EMBL/GenBank/DDBJ whole genome shotgun (WGS) entry which is preliminary data.</text>
</comment>
<dbReference type="InterPro" id="IPR009025">
    <property type="entry name" value="RBP11-like_dimer"/>
</dbReference>
<dbReference type="EMBL" id="JAGRRH010000003">
    <property type="protein sequence ID" value="KAG7371812.1"/>
    <property type="molecule type" value="Genomic_DNA"/>
</dbReference>
<gene>
    <name evidence="4" type="ORF">IV203_017954</name>
    <name evidence="2" type="ORF">IV203_020666</name>
    <name evidence="3" type="ORF">IV203_020672</name>
</gene>
<accession>A0A9K3KFH3</accession>
<dbReference type="EMBL" id="JAGRRH010000024">
    <property type="protein sequence ID" value="KAG7342722.1"/>
    <property type="molecule type" value="Genomic_DNA"/>
</dbReference>
<name>A0A9K3KFH3_9STRA</name>
<evidence type="ECO:0000259" key="1">
    <source>
        <dbReference type="Pfam" id="PF13656"/>
    </source>
</evidence>
<dbReference type="Pfam" id="PF13656">
    <property type="entry name" value="RNA_pol_L_2"/>
    <property type="match status" value="1"/>
</dbReference>
<keyword evidence="3" id="KW-0240">DNA-directed RNA polymerase</keyword>
<protein>
    <submittedName>
        <fullName evidence="3">DNA-directed RNA polymerase, RBP11-like dimerization domain containing protein</fullName>
    </submittedName>
</protein>
<reference evidence="3" key="2">
    <citation type="submission" date="2021-04" db="EMBL/GenBank/DDBJ databases">
        <authorList>
            <person name="Podell S."/>
        </authorList>
    </citation>
    <scope>NUCLEOTIDE SEQUENCE</scope>
    <source>
        <strain evidence="3">Hildebrandi</strain>
    </source>
</reference>
<evidence type="ECO:0000313" key="4">
    <source>
        <dbReference type="EMBL" id="KAG7371812.1"/>
    </source>
</evidence>
<dbReference type="GO" id="GO:0003899">
    <property type="term" value="F:DNA-directed RNA polymerase activity"/>
    <property type="evidence" value="ECO:0007669"/>
    <property type="project" value="InterPro"/>
</dbReference>
<dbReference type="GO" id="GO:0005665">
    <property type="term" value="C:RNA polymerase II, core complex"/>
    <property type="evidence" value="ECO:0007669"/>
    <property type="project" value="InterPro"/>
</dbReference>
<dbReference type="GO" id="GO:0006366">
    <property type="term" value="P:transcription by RNA polymerase II"/>
    <property type="evidence" value="ECO:0007669"/>
    <property type="project" value="InterPro"/>
</dbReference>
<dbReference type="AlphaFoldDB" id="A0A9K3KFH3"/>
<dbReference type="GO" id="GO:0046983">
    <property type="term" value="F:protein dimerization activity"/>
    <property type="evidence" value="ECO:0007669"/>
    <property type="project" value="InterPro"/>
</dbReference>
<feature type="domain" description="DNA-directed RNA polymerase RBP11-like dimerisation" evidence="1">
    <location>
        <begin position="34"/>
        <end position="105"/>
    </location>
</feature>
<proteinExistence type="inferred from homology"/>
<dbReference type="OrthoDB" id="10248581at2759"/>
<dbReference type="HAMAP" id="MF_00261">
    <property type="entry name" value="RNApol_arch_Rpo11"/>
    <property type="match status" value="1"/>
</dbReference>
<dbReference type="InterPro" id="IPR037685">
    <property type="entry name" value="RBP11"/>
</dbReference>
<reference evidence="3" key="1">
    <citation type="journal article" date="2021" name="Sci. Rep.">
        <title>Diploid genomic architecture of Nitzschia inconspicua, an elite biomass production diatom.</title>
        <authorList>
            <person name="Oliver A."/>
            <person name="Podell S."/>
            <person name="Pinowska A."/>
            <person name="Traller J.C."/>
            <person name="Smith S.R."/>
            <person name="McClure R."/>
            <person name="Beliaev A."/>
            <person name="Bohutskyi P."/>
            <person name="Hill E.A."/>
            <person name="Rabines A."/>
            <person name="Zheng H."/>
            <person name="Allen L.Z."/>
            <person name="Kuo A."/>
            <person name="Grigoriev I.V."/>
            <person name="Allen A.E."/>
            <person name="Hazlebeck D."/>
            <person name="Allen E.E."/>
        </authorList>
    </citation>
    <scope>NUCLEOTIDE SEQUENCE</scope>
    <source>
        <strain evidence="3">Hildebrandi</strain>
    </source>
</reference>
<evidence type="ECO:0000313" key="5">
    <source>
        <dbReference type="Proteomes" id="UP000693970"/>
    </source>
</evidence>
<keyword evidence="5" id="KW-1185">Reference proteome</keyword>
<dbReference type="InterPro" id="IPR022905">
    <property type="entry name" value="Rpo11-like"/>
</dbReference>
<sequence>MNAPERSAAFLLDEDSGEQKVTYTQDTKVTNAGTFRFNKEDHTIGNLFRMQLLRDSSVRFSGYVHPHPLVYYINLKIQTNNSTVAPVEVLLSAIEDLSNETDHLIAQFQEKAEQWKRDNDANMGVQF</sequence>
<dbReference type="Proteomes" id="UP000693970">
    <property type="component" value="Unassembled WGS sequence"/>
</dbReference>